<dbReference type="Proteomes" id="UP000035548">
    <property type="component" value="Chromosome"/>
</dbReference>
<name>A0A0G3HGS2_9CORY</name>
<dbReference type="Gene3D" id="3.40.50.720">
    <property type="entry name" value="NAD(P)-binding Rossmann-like Domain"/>
    <property type="match status" value="1"/>
</dbReference>
<accession>A0A0G3HGS2</accession>
<dbReference type="Pfam" id="PF13450">
    <property type="entry name" value="NAD_binding_8"/>
    <property type="match status" value="1"/>
</dbReference>
<dbReference type="PATRIC" id="fig|1072256.5.peg.1977"/>
<dbReference type="SUPFAM" id="SSF51971">
    <property type="entry name" value="Nucleotide-binding domain"/>
    <property type="match status" value="1"/>
</dbReference>
<evidence type="ECO:0000313" key="1">
    <source>
        <dbReference type="EMBL" id="AKK11975.1"/>
    </source>
</evidence>
<protein>
    <recommendedName>
        <fullName evidence="3">NAD(P)-binding Rossmann-like domain</fullName>
    </recommendedName>
</protein>
<proteinExistence type="predicted"/>
<organism evidence="1 2">
    <name type="scientific">Corynebacterium uterequi</name>
    <dbReference type="NCBI Taxonomy" id="1072256"/>
    <lineage>
        <taxon>Bacteria</taxon>
        <taxon>Bacillati</taxon>
        <taxon>Actinomycetota</taxon>
        <taxon>Actinomycetes</taxon>
        <taxon>Mycobacteriales</taxon>
        <taxon>Corynebacteriaceae</taxon>
        <taxon>Corynebacterium</taxon>
    </lineage>
</organism>
<dbReference type="EMBL" id="CP011546">
    <property type="protein sequence ID" value="AKK11975.1"/>
    <property type="molecule type" value="Genomic_DNA"/>
</dbReference>
<reference evidence="1 2" key="1">
    <citation type="journal article" date="2015" name="Genome Announc.">
        <title>Virulence Factor Genes Detected in the Complete Genome Sequence of Corynebacterium uterequi DSM 45634, Isolated from the Uterus of a Maiden Mare.</title>
        <authorList>
            <person name="Ruckert C."/>
            <person name="Kriete M."/>
            <person name="Jaenicke S."/>
            <person name="Winkler A."/>
            <person name="Tauch A."/>
        </authorList>
    </citation>
    <scope>NUCLEOTIDE SEQUENCE [LARGE SCALE GENOMIC DNA]</scope>
    <source>
        <strain evidence="1 2">DSM 45634</strain>
    </source>
</reference>
<dbReference type="KEGG" id="cut:CUTER_10035"/>
<evidence type="ECO:0000313" key="2">
    <source>
        <dbReference type="Proteomes" id="UP000035548"/>
    </source>
</evidence>
<dbReference type="PRINTS" id="PR00419">
    <property type="entry name" value="ADXRDTASE"/>
</dbReference>
<dbReference type="STRING" id="1072256.CUTER_10035"/>
<dbReference type="RefSeq" id="WP_052844113.1">
    <property type="nucleotide sequence ID" value="NZ_CP011546.1"/>
</dbReference>
<keyword evidence="2" id="KW-1185">Reference proteome</keyword>
<evidence type="ECO:0008006" key="3">
    <source>
        <dbReference type="Google" id="ProtNLM"/>
    </source>
</evidence>
<sequence>MAPAPRIAIVGATPAGIAAAEQAVRAGMCVDLFDARPVAHGLISSQRLIDGAVETIPDEYLTPHLRFFGNVRIGHDISWAEFNAIYAAHQDIDPILTAHSLPVTRWHGWFHLDDHLHRNASDWTQLAERARGVPVCF</sequence>
<gene>
    <name evidence="1" type="ORF">CUTER_10035</name>
</gene>
<dbReference type="AlphaFoldDB" id="A0A0G3HGS2"/>
<reference evidence="2" key="2">
    <citation type="submission" date="2015-05" db="EMBL/GenBank/DDBJ databases">
        <title>Complete genome sequence of Corynebacterium uterequi DSM 45634, isolated from the uterus of a maiden mare.</title>
        <authorList>
            <person name="Ruckert C."/>
            <person name="Albersmeier A."/>
            <person name="Winkler A."/>
            <person name="Tauch A."/>
        </authorList>
    </citation>
    <scope>NUCLEOTIDE SEQUENCE [LARGE SCALE GENOMIC DNA]</scope>
    <source>
        <strain evidence="2">DSM 45634</strain>
    </source>
</reference>